<dbReference type="Pfam" id="PF04138">
    <property type="entry name" value="GtrA_DPMS_TM"/>
    <property type="match status" value="1"/>
</dbReference>
<evidence type="ECO:0000256" key="1">
    <source>
        <dbReference type="ARBA" id="ARBA00004141"/>
    </source>
</evidence>
<comment type="similarity">
    <text evidence="2">Belongs to the GtrA family.</text>
</comment>
<evidence type="ECO:0000313" key="8">
    <source>
        <dbReference type="EMBL" id="KIH75859.1"/>
    </source>
</evidence>
<feature type="transmembrane region" description="Helical" evidence="6">
    <location>
        <begin position="95"/>
        <end position="119"/>
    </location>
</feature>
<feature type="domain" description="GtrA/DPMS transmembrane" evidence="7">
    <location>
        <begin position="7"/>
        <end position="121"/>
    </location>
</feature>
<dbReference type="GO" id="GO:0005886">
    <property type="term" value="C:plasma membrane"/>
    <property type="evidence" value="ECO:0007669"/>
    <property type="project" value="TreeGrafter"/>
</dbReference>
<dbReference type="PANTHER" id="PTHR38459">
    <property type="entry name" value="PROPHAGE BACTOPRENOL-LINKED GLUCOSE TRANSLOCASE HOMOLOG"/>
    <property type="match status" value="1"/>
</dbReference>
<proteinExistence type="inferred from homology"/>
<dbReference type="PANTHER" id="PTHR38459:SF1">
    <property type="entry name" value="PROPHAGE BACTOPRENOL-LINKED GLUCOSE TRANSLOCASE HOMOLOG"/>
    <property type="match status" value="1"/>
</dbReference>
<dbReference type="Proteomes" id="UP000035068">
    <property type="component" value="Unassembled WGS sequence"/>
</dbReference>
<keyword evidence="3 6" id="KW-0812">Transmembrane</keyword>
<name>A0A0C2DQZ7_9BACT</name>
<keyword evidence="9" id="KW-1185">Reference proteome</keyword>
<evidence type="ECO:0000256" key="6">
    <source>
        <dbReference type="SAM" id="Phobius"/>
    </source>
</evidence>
<evidence type="ECO:0000259" key="7">
    <source>
        <dbReference type="Pfam" id="PF04138"/>
    </source>
</evidence>
<evidence type="ECO:0000256" key="3">
    <source>
        <dbReference type="ARBA" id="ARBA00022692"/>
    </source>
</evidence>
<feature type="transmembrane region" description="Helical" evidence="6">
    <location>
        <begin position="68"/>
        <end position="89"/>
    </location>
</feature>
<sequence>MLEKFFKFSLVGVTATAIHYLVLVALVESLAVNATLASSLGFAISSAVNYRLNYRFTFNSSKRHSEAYIRFLCIATAGLVLNAIAIAILTGPLGWYYLLAQVIATVCVLFWNFTGNLLWTFKEV</sequence>
<accession>A0A0C2DQZ7</accession>
<dbReference type="InterPro" id="IPR051401">
    <property type="entry name" value="GtrA_CellWall_Glycosyl"/>
</dbReference>
<dbReference type="AlphaFoldDB" id="A0A0C2DQZ7"/>
<protein>
    <recommendedName>
        <fullName evidence="7">GtrA/DPMS transmembrane domain-containing protein</fullName>
    </recommendedName>
</protein>
<gene>
    <name evidence="8" type="ORF">GFER_14870</name>
</gene>
<evidence type="ECO:0000256" key="4">
    <source>
        <dbReference type="ARBA" id="ARBA00022989"/>
    </source>
</evidence>
<feature type="transmembrane region" description="Helical" evidence="6">
    <location>
        <begin position="20"/>
        <end position="48"/>
    </location>
</feature>
<dbReference type="GO" id="GO:0000271">
    <property type="term" value="P:polysaccharide biosynthetic process"/>
    <property type="evidence" value="ECO:0007669"/>
    <property type="project" value="InterPro"/>
</dbReference>
<dbReference type="InterPro" id="IPR007267">
    <property type="entry name" value="GtrA_DPMS_TM"/>
</dbReference>
<evidence type="ECO:0000256" key="2">
    <source>
        <dbReference type="ARBA" id="ARBA00009399"/>
    </source>
</evidence>
<dbReference type="RefSeq" id="WP_040100670.1">
    <property type="nucleotide sequence ID" value="NZ_JWJD01000007.1"/>
</dbReference>
<comment type="subcellular location">
    <subcellularLocation>
        <location evidence="1">Membrane</location>
        <topology evidence="1">Multi-pass membrane protein</topology>
    </subcellularLocation>
</comment>
<evidence type="ECO:0000256" key="5">
    <source>
        <dbReference type="ARBA" id="ARBA00023136"/>
    </source>
</evidence>
<reference evidence="8 9" key="1">
    <citation type="submission" date="2014-12" db="EMBL/GenBank/DDBJ databases">
        <title>Genomes of Geoalkalibacter ferrihydriticus and Geoalkalibacter subterraneus, two haloalkaliphilic metal-reducing members of the Geobacteraceae.</title>
        <authorList>
            <person name="Badalamenti J.P."/>
            <person name="Torres C.I."/>
            <person name="Krajmalnik-Brown R."/>
            <person name="Bond D.R."/>
        </authorList>
    </citation>
    <scope>NUCLEOTIDE SEQUENCE [LARGE SCALE GENOMIC DNA]</scope>
    <source>
        <strain evidence="8 9">DSM 17813</strain>
    </source>
</reference>
<evidence type="ECO:0000313" key="9">
    <source>
        <dbReference type="Proteomes" id="UP000035068"/>
    </source>
</evidence>
<organism evidence="8 9">
    <name type="scientific">Geoalkalibacter ferrihydriticus DSM 17813</name>
    <dbReference type="NCBI Taxonomy" id="1121915"/>
    <lineage>
        <taxon>Bacteria</taxon>
        <taxon>Pseudomonadati</taxon>
        <taxon>Thermodesulfobacteriota</taxon>
        <taxon>Desulfuromonadia</taxon>
        <taxon>Desulfuromonadales</taxon>
        <taxon>Geoalkalibacteraceae</taxon>
        <taxon>Geoalkalibacter</taxon>
    </lineage>
</organism>
<comment type="caution">
    <text evidence="8">The sequence shown here is derived from an EMBL/GenBank/DDBJ whole genome shotgun (WGS) entry which is preliminary data.</text>
</comment>
<dbReference type="EMBL" id="JWJD01000007">
    <property type="protein sequence ID" value="KIH75859.1"/>
    <property type="molecule type" value="Genomic_DNA"/>
</dbReference>
<keyword evidence="5 6" id="KW-0472">Membrane</keyword>
<keyword evidence="4 6" id="KW-1133">Transmembrane helix</keyword>